<evidence type="ECO:0000259" key="4">
    <source>
        <dbReference type="Pfam" id="PF03446"/>
    </source>
</evidence>
<reference evidence="6 7" key="1">
    <citation type="submission" date="2018-06" db="EMBL/GenBank/DDBJ databases">
        <title>Genomic Encyclopedia of Type Strains, Phase IV (KMG-IV): sequencing the most valuable type-strain genomes for metagenomic binning, comparative biology and taxonomic classification.</title>
        <authorList>
            <person name="Goeker M."/>
        </authorList>
    </citation>
    <scope>NUCLEOTIDE SEQUENCE [LARGE SCALE GENOMIC DNA]</scope>
    <source>
        <strain evidence="6 7">DSM 25532</strain>
    </source>
</reference>
<organism evidence="6 7">
    <name type="scientific">Roseimicrobium gellanilyticum</name>
    <dbReference type="NCBI Taxonomy" id="748857"/>
    <lineage>
        <taxon>Bacteria</taxon>
        <taxon>Pseudomonadati</taxon>
        <taxon>Verrucomicrobiota</taxon>
        <taxon>Verrucomicrobiia</taxon>
        <taxon>Verrucomicrobiales</taxon>
        <taxon>Verrucomicrobiaceae</taxon>
        <taxon>Roseimicrobium</taxon>
    </lineage>
</organism>
<comment type="caution">
    <text evidence="6">The sequence shown here is derived from an EMBL/GenBank/DDBJ whole genome shotgun (WGS) entry which is preliminary data.</text>
</comment>
<keyword evidence="7" id="KW-1185">Reference proteome</keyword>
<dbReference type="RefSeq" id="WP_211325458.1">
    <property type="nucleotide sequence ID" value="NZ_QNRR01000002.1"/>
</dbReference>
<evidence type="ECO:0000313" key="7">
    <source>
        <dbReference type="Proteomes" id="UP000253426"/>
    </source>
</evidence>
<evidence type="ECO:0000256" key="1">
    <source>
        <dbReference type="ARBA" id="ARBA00023002"/>
    </source>
</evidence>
<dbReference type="PANTHER" id="PTHR43060:SF15">
    <property type="entry name" value="3-HYDROXYISOBUTYRATE DEHYDROGENASE-LIKE 1, MITOCHONDRIAL-RELATED"/>
    <property type="match status" value="1"/>
</dbReference>
<dbReference type="InterPro" id="IPR008927">
    <property type="entry name" value="6-PGluconate_DH-like_C_sf"/>
</dbReference>
<dbReference type="PANTHER" id="PTHR43060">
    <property type="entry name" value="3-HYDROXYISOBUTYRATE DEHYDROGENASE-LIKE 1, MITOCHONDRIAL-RELATED"/>
    <property type="match status" value="1"/>
</dbReference>
<dbReference type="Gene3D" id="1.10.1040.10">
    <property type="entry name" value="N-(1-d-carboxylethyl)-l-norvaline Dehydrogenase, domain 2"/>
    <property type="match status" value="1"/>
</dbReference>
<dbReference type="InterPro" id="IPR006115">
    <property type="entry name" value="6PGDH_NADP-bd"/>
</dbReference>
<dbReference type="Proteomes" id="UP000253426">
    <property type="component" value="Unassembled WGS sequence"/>
</dbReference>
<evidence type="ECO:0000256" key="2">
    <source>
        <dbReference type="ARBA" id="ARBA00023027"/>
    </source>
</evidence>
<name>A0A366HSP5_9BACT</name>
<dbReference type="Gene3D" id="3.40.50.720">
    <property type="entry name" value="NAD(P)-binding Rossmann-like Domain"/>
    <property type="match status" value="1"/>
</dbReference>
<dbReference type="EMBL" id="QNRR01000002">
    <property type="protein sequence ID" value="RBP45717.1"/>
    <property type="molecule type" value="Genomic_DNA"/>
</dbReference>
<dbReference type="InterPro" id="IPR036291">
    <property type="entry name" value="NAD(P)-bd_dom_sf"/>
</dbReference>
<dbReference type="InterPro" id="IPR029154">
    <property type="entry name" value="HIBADH-like_NADP-bd"/>
</dbReference>
<dbReference type="AlphaFoldDB" id="A0A366HSP5"/>
<evidence type="ECO:0000313" key="6">
    <source>
        <dbReference type="EMBL" id="RBP45717.1"/>
    </source>
</evidence>
<dbReference type="Pfam" id="PF03446">
    <property type="entry name" value="NAD_binding_2"/>
    <property type="match status" value="1"/>
</dbReference>
<dbReference type="Pfam" id="PF14833">
    <property type="entry name" value="NAD_binding_11"/>
    <property type="match status" value="1"/>
</dbReference>
<dbReference type="GO" id="GO:0016491">
    <property type="term" value="F:oxidoreductase activity"/>
    <property type="evidence" value="ECO:0007669"/>
    <property type="project" value="UniProtKB-KW"/>
</dbReference>
<dbReference type="InterPro" id="IPR013328">
    <property type="entry name" value="6PGD_dom2"/>
</dbReference>
<evidence type="ECO:0000256" key="3">
    <source>
        <dbReference type="PIRSR" id="PIRSR000103-1"/>
    </source>
</evidence>
<accession>A0A366HSP5</accession>
<keyword evidence="2" id="KW-0520">NAD</keyword>
<dbReference type="SUPFAM" id="SSF51735">
    <property type="entry name" value="NAD(P)-binding Rossmann-fold domains"/>
    <property type="match status" value="1"/>
</dbReference>
<protein>
    <submittedName>
        <fullName evidence="6">3-hydroxyisobutyrate dehydrogenase</fullName>
    </submittedName>
</protein>
<feature type="active site" evidence="3">
    <location>
        <position position="196"/>
    </location>
</feature>
<gene>
    <name evidence="6" type="ORF">DES53_10299</name>
</gene>
<sequence length="316" mass="33436">METESTLTAMDAFEGISSHETTSTQRTPLGFIGTGTMGEPMAMNLVKAGTPMIVWNRSREKTNTLASAGATVAADCDEVFVRCCTILLMVGTPEAIDAIVKRGHSEFAARVRGHAIVILGTPPPEYSQALEGDIRAAGGCYVEAPVSGSRAPAEAGRLVGMLAGEPEAVERIRPLLSPMCHTTFHCGDVPGALHMKLAINLYMIAVVTGLVESMHFAERHGVDLKQFMAILDAGPMASPLSRIKAPKLASRDFSVQAAASVVLENTHLITEAARKAHASTPLFDAAHELLIETVELGFGGEDLVAMLCALEMRLGG</sequence>
<feature type="domain" description="3-hydroxyisobutyrate dehydrogenase-like NAD-binding" evidence="5">
    <location>
        <begin position="194"/>
        <end position="307"/>
    </location>
</feature>
<dbReference type="GO" id="GO:0051287">
    <property type="term" value="F:NAD binding"/>
    <property type="evidence" value="ECO:0007669"/>
    <property type="project" value="InterPro"/>
</dbReference>
<keyword evidence="1" id="KW-0560">Oxidoreductase</keyword>
<feature type="domain" description="6-phosphogluconate dehydrogenase NADP-binding" evidence="4">
    <location>
        <begin position="29"/>
        <end position="187"/>
    </location>
</feature>
<dbReference type="InterPro" id="IPR015815">
    <property type="entry name" value="HIBADH-related"/>
</dbReference>
<proteinExistence type="predicted"/>
<dbReference type="PIRSF" id="PIRSF000103">
    <property type="entry name" value="HIBADH"/>
    <property type="match status" value="1"/>
</dbReference>
<dbReference type="GO" id="GO:0050661">
    <property type="term" value="F:NADP binding"/>
    <property type="evidence" value="ECO:0007669"/>
    <property type="project" value="InterPro"/>
</dbReference>
<dbReference type="SUPFAM" id="SSF48179">
    <property type="entry name" value="6-phosphogluconate dehydrogenase C-terminal domain-like"/>
    <property type="match status" value="1"/>
</dbReference>
<evidence type="ECO:0000259" key="5">
    <source>
        <dbReference type="Pfam" id="PF14833"/>
    </source>
</evidence>